<dbReference type="AlphaFoldDB" id="A0A1V0UXL0"/>
<accession>A0A1V0UXL0</accession>
<evidence type="ECO:0000313" key="1">
    <source>
        <dbReference type="EMBL" id="ARF67050.1"/>
    </source>
</evidence>
<proteinExistence type="predicted"/>
<protein>
    <submittedName>
        <fullName evidence="2">Uncharacterized protein</fullName>
    </submittedName>
</protein>
<name>A0A1V0UXL0_9BACL</name>
<evidence type="ECO:0000313" key="3">
    <source>
        <dbReference type="Proteomes" id="UP000192727"/>
    </source>
</evidence>
<reference evidence="2 3" key="1">
    <citation type="submission" date="2017-03" db="EMBL/GenBank/DDBJ databases">
        <title>Paenibacillus larvae genome sequencing.</title>
        <authorList>
            <person name="Dingman D.W."/>
        </authorList>
    </citation>
    <scope>NUCLEOTIDE SEQUENCE [LARGE SCALE GENOMIC DNA]</scope>
    <source>
        <strain evidence="2 3">SAG 10367</strain>
    </source>
</reference>
<organism evidence="2 3">
    <name type="scientific">Paenibacillus larvae subsp. pulvifaciens</name>
    <dbReference type="NCBI Taxonomy" id="1477"/>
    <lineage>
        <taxon>Bacteria</taxon>
        <taxon>Bacillati</taxon>
        <taxon>Bacillota</taxon>
        <taxon>Bacilli</taxon>
        <taxon>Bacillales</taxon>
        <taxon>Paenibacillaceae</taxon>
        <taxon>Paenibacillus</taxon>
    </lineage>
</organism>
<evidence type="ECO:0000313" key="2">
    <source>
        <dbReference type="EMBL" id="ARF69680.1"/>
    </source>
</evidence>
<dbReference type="EMBL" id="CP020557">
    <property type="protein sequence ID" value="ARF69680.1"/>
    <property type="molecule type" value="Genomic_DNA"/>
</dbReference>
<dbReference type="EMBL" id="CP020557">
    <property type="protein sequence ID" value="ARF67050.1"/>
    <property type="molecule type" value="Genomic_DNA"/>
</dbReference>
<gene>
    <name evidence="1" type="ORF">B7C51_03340</name>
    <name evidence="2" type="ORF">B7C51_20350</name>
</gene>
<sequence length="103" mass="11845">MVGSIKKRIRDGRLINKSLNTTLERGVYDAAKAFVWVDMVNQGKFPIKWLKPTKQGTKIDYVCFQSKDEADRAADEAFDDLDKYIKQVNQVHGLNIELAIEER</sequence>
<dbReference type="Proteomes" id="UP000192727">
    <property type="component" value="Chromosome"/>
</dbReference>
<dbReference type="RefSeq" id="WP_083038629.1">
    <property type="nucleotide sequence ID" value="NZ_CP020557.1"/>
</dbReference>